<comment type="cofactor">
    <cofactor evidence="21">
        <name>Mn(2+)</name>
        <dbReference type="ChEBI" id="CHEBI:29035"/>
    </cofactor>
    <text evidence="21">The cofactor is mostly bound to the substrate.</text>
</comment>
<protein>
    <recommendedName>
        <fullName evidence="20 21">Alpha-1,3-mannosyl-glycoprotein 2-beta-N-acetylglucosaminyltransferase</fullName>
        <shortName evidence="21">GNT-I</shortName>
        <shortName evidence="21">GlcNAc-T I</shortName>
        <ecNumber evidence="17 21">2.4.1.101</ecNumber>
    </recommendedName>
    <alternativeName>
        <fullName evidence="18 21">N-glycosyl-oligosaccharide-glycoprotein N-acetylglucosaminyltransferase I</fullName>
    </alternativeName>
</protein>
<dbReference type="KEGG" id="hcq:109521014"/>
<keyword evidence="12 21" id="KW-0333">Golgi apparatus</keyword>
<evidence type="ECO:0000313" key="22">
    <source>
        <dbReference type="Ensembl" id="ENSHCOP00000005191.1"/>
    </source>
</evidence>
<dbReference type="FunFam" id="3.90.550.10:FF:000055">
    <property type="entry name" value="Alpha-1,3-mannosyl-glycoprotein 2-beta-N-acetylglucosaminyltransferase"/>
    <property type="match status" value="1"/>
</dbReference>
<evidence type="ECO:0000256" key="9">
    <source>
        <dbReference type="ARBA" id="ARBA00022723"/>
    </source>
</evidence>
<comment type="pathway">
    <text evidence="3 21">Protein modification; protein glycosylation.</text>
</comment>
<organism evidence="22 23">
    <name type="scientific">Hippocampus comes</name>
    <name type="common">Tiger tail seahorse</name>
    <dbReference type="NCBI Taxonomy" id="109280"/>
    <lineage>
        <taxon>Eukaryota</taxon>
        <taxon>Metazoa</taxon>
        <taxon>Chordata</taxon>
        <taxon>Craniata</taxon>
        <taxon>Vertebrata</taxon>
        <taxon>Euteleostomi</taxon>
        <taxon>Actinopterygii</taxon>
        <taxon>Neopterygii</taxon>
        <taxon>Teleostei</taxon>
        <taxon>Neoteleostei</taxon>
        <taxon>Acanthomorphata</taxon>
        <taxon>Syngnathiaria</taxon>
        <taxon>Syngnathiformes</taxon>
        <taxon>Syngnathoidei</taxon>
        <taxon>Syngnathidae</taxon>
        <taxon>Hippocampus</taxon>
    </lineage>
</organism>
<dbReference type="STRING" id="109280.ENSHCOP00000005191"/>
<dbReference type="CDD" id="cd02514">
    <property type="entry name" value="GT13_GLCNAC-TI"/>
    <property type="match status" value="1"/>
</dbReference>
<evidence type="ECO:0000256" key="3">
    <source>
        <dbReference type="ARBA" id="ARBA00004922"/>
    </source>
</evidence>
<evidence type="ECO:0000256" key="5">
    <source>
        <dbReference type="ARBA" id="ARBA00022490"/>
    </source>
</evidence>
<name>A0A3Q2XXP5_HIPCM</name>
<keyword evidence="15 21" id="KW-0464">Manganese</keyword>
<dbReference type="GeneID" id="109521014"/>
<dbReference type="Gene3D" id="3.10.180.20">
    <property type="entry name" value="N-Acetylglucosaminyltransferase I, Domain 2"/>
    <property type="match status" value="1"/>
</dbReference>
<reference evidence="22" key="1">
    <citation type="submission" date="2025-08" db="UniProtKB">
        <authorList>
            <consortium name="Ensembl"/>
        </authorList>
    </citation>
    <scope>IDENTIFICATION</scope>
</reference>
<sequence length="432" mass="49677">MRCQRGSVILYGTLLFLIWNAVLVLFLRARLPDQGTKRVPNNDDNTDVVGEVLRVADMLEKELESQNKILMEIQKLKLGRCAGQKKLKPMLPPDPVISVLVMACNRVTVRRCLDKLIEYRPSAELFPIIVSQDCGHAETADVIRSYGSTVTHLMPVDLADVAVPPEHKMFQGYYKISRHYRWALNQVFRSYSAVIIVEDDLEVAPDFFEYFRATLPLLRSDPSLWCVSAWNDNGRQGFVDPSGSRLLYRTDFFPGLGWMLLRELWEELEPTWPAAFWDDWMRKPEQRRGRACIRPEISRTLTFGRQGVSLGQFYDKYLQYIKLNSDFVPFTQLNLTYLKEDVYKKSFQKEVYDAPAVSFEDIQQGALEGGGPFRLQYSSKDSFKVFAQSLGIMNDFKSGVPRTGYRGVVTVFLKGRRIYIAPPPGWTEYDPS</sequence>
<dbReference type="RefSeq" id="XP_019734165.1">
    <property type="nucleotide sequence ID" value="XM_019878606.1"/>
</dbReference>
<keyword evidence="6 21" id="KW-0328">Glycosyltransferase</keyword>
<accession>A0A3Q2XXP5</accession>
<dbReference type="InterPro" id="IPR004139">
    <property type="entry name" value="Glyco_trans_13"/>
</dbReference>
<keyword evidence="5" id="KW-0963">Cytoplasm</keyword>
<evidence type="ECO:0000256" key="8">
    <source>
        <dbReference type="ARBA" id="ARBA00022692"/>
    </source>
</evidence>
<keyword evidence="10 21" id="KW-0735">Signal-anchor</keyword>
<keyword evidence="8 21" id="KW-0812">Transmembrane</keyword>
<keyword evidence="13 21" id="KW-0472">Membrane</keyword>
<evidence type="ECO:0000256" key="21">
    <source>
        <dbReference type="RuleBase" id="RU368119"/>
    </source>
</evidence>
<evidence type="ECO:0000256" key="11">
    <source>
        <dbReference type="ARBA" id="ARBA00022989"/>
    </source>
</evidence>
<comment type="similarity">
    <text evidence="4 21">Belongs to the glycosyltransferase 13 family.</text>
</comment>
<dbReference type="OrthoDB" id="440755at2759"/>
<evidence type="ECO:0000256" key="7">
    <source>
        <dbReference type="ARBA" id="ARBA00022679"/>
    </source>
</evidence>
<evidence type="ECO:0000256" key="1">
    <source>
        <dbReference type="ARBA" id="ARBA00004323"/>
    </source>
</evidence>
<dbReference type="PANTHER" id="PTHR10468:SF0">
    <property type="entry name" value="ALPHA-1,3-MANNOSYL-GLYCOPROTEIN 2-BETA-N-ACETYLGLUCOSAMINYLTRANSFERASE"/>
    <property type="match status" value="1"/>
</dbReference>
<evidence type="ECO:0000256" key="17">
    <source>
        <dbReference type="ARBA" id="ARBA00038949"/>
    </source>
</evidence>
<dbReference type="GO" id="GO:0003827">
    <property type="term" value="F:alpha-1,3-mannosylglycoprotein 2-beta-N-acetylglucosaminyltransferase activity"/>
    <property type="evidence" value="ECO:0007669"/>
    <property type="project" value="UniProtKB-UniRule"/>
</dbReference>
<dbReference type="FunFam" id="3.10.180.20:FF:000001">
    <property type="entry name" value="alpha-1,3-mannosyl-glycoprotein 2-beta-N-acetylglucosaminyltransferase"/>
    <property type="match status" value="1"/>
</dbReference>
<evidence type="ECO:0000256" key="19">
    <source>
        <dbReference type="ARBA" id="ARBA00049421"/>
    </source>
</evidence>
<keyword evidence="7" id="KW-0808">Transferase</keyword>
<evidence type="ECO:0000256" key="2">
    <source>
        <dbReference type="ARBA" id="ARBA00004556"/>
    </source>
</evidence>
<evidence type="ECO:0000256" key="20">
    <source>
        <dbReference type="ARBA" id="ARBA00069743"/>
    </source>
</evidence>
<dbReference type="Proteomes" id="UP000264820">
    <property type="component" value="Unplaced"/>
</dbReference>
<dbReference type="Gene3D" id="3.90.550.10">
    <property type="entry name" value="Spore Coat Polysaccharide Biosynthesis Protein SpsA, Chain A"/>
    <property type="match status" value="1"/>
</dbReference>
<feature type="transmembrane region" description="Helical" evidence="21">
    <location>
        <begin position="7"/>
        <end position="27"/>
    </location>
</feature>
<dbReference type="OMA" id="DSFKMLA"/>
<keyword evidence="11 21" id="KW-1133">Transmembrane helix</keyword>
<dbReference type="Pfam" id="PF03071">
    <property type="entry name" value="GNT-I"/>
    <property type="match status" value="1"/>
</dbReference>
<evidence type="ECO:0000256" key="4">
    <source>
        <dbReference type="ARBA" id="ARBA00006492"/>
    </source>
</evidence>
<keyword evidence="23" id="KW-1185">Reference proteome</keyword>
<evidence type="ECO:0000256" key="18">
    <source>
        <dbReference type="ARBA" id="ARBA00041712"/>
    </source>
</evidence>
<evidence type="ECO:0000256" key="16">
    <source>
        <dbReference type="ARBA" id="ARBA00037706"/>
    </source>
</evidence>
<dbReference type="SUPFAM" id="SSF53448">
    <property type="entry name" value="Nucleotide-diphospho-sugar transferases"/>
    <property type="match status" value="1"/>
</dbReference>
<dbReference type="CTD" id="393649"/>
<dbReference type="GO" id="GO:0048471">
    <property type="term" value="C:perinuclear region of cytoplasm"/>
    <property type="evidence" value="ECO:0007669"/>
    <property type="project" value="UniProtKB-SubCell"/>
</dbReference>
<comment type="function">
    <text evidence="16 21">Initiates complex N-linked carbohydrate formation. Essential for the conversion of high-mannose to hybrid and complex N-glycans.</text>
</comment>
<dbReference type="Ensembl" id="ENSHCOT00000005783.1">
    <property type="protein sequence ID" value="ENSHCOP00000005191.1"/>
    <property type="gene ID" value="ENSHCOG00000006811.1"/>
</dbReference>
<dbReference type="GO" id="GO:0000139">
    <property type="term" value="C:Golgi membrane"/>
    <property type="evidence" value="ECO:0007669"/>
    <property type="project" value="UniProtKB-SubCell"/>
</dbReference>
<keyword evidence="14" id="KW-1015">Disulfide bond</keyword>
<evidence type="ECO:0000256" key="13">
    <source>
        <dbReference type="ARBA" id="ARBA00023136"/>
    </source>
</evidence>
<dbReference type="GO" id="GO:0030145">
    <property type="term" value="F:manganese ion binding"/>
    <property type="evidence" value="ECO:0007669"/>
    <property type="project" value="UniProtKB-UniRule"/>
</dbReference>
<evidence type="ECO:0000256" key="10">
    <source>
        <dbReference type="ARBA" id="ARBA00022968"/>
    </source>
</evidence>
<comment type="catalytic activity">
    <reaction evidence="19 21">
        <text>N(4)-(alpha-D-Man-(1-&gt;3)-[alpha-D-Man-(1-&gt;3)-[alpha-D-Man-(1-&gt;6)]-alpha-D-Man-(1-&gt;6)]-beta-D-Man-(1-&gt;4)-beta-D-GlcNAc-(1-&gt;4)-beta-D-GlcNAc)-L-asparaginyl-[protein] (N-glucan mannose isomer 5A1,2) + UDP-N-acetyl-alpha-D-glucosamine = N(4)-{beta-D-GlcNAc-(1-&gt;2)-alpha-D-Man-(1-&gt;3)-[alpha-D-Man-(1-&gt;3)-[alpha-D-Man-(1-&gt;6)]-alpha-D-Man-(1-&gt;6)]-beta-D-Man-(1-&gt;4)-beta-D-GlcNAc-(1-&gt;4)-beta-D-GlcNAc}-L-asparaginyl-[protein] + UDP + H(+)</text>
        <dbReference type="Rhea" id="RHEA:11456"/>
        <dbReference type="Rhea" id="RHEA-COMP:14367"/>
        <dbReference type="Rhea" id="RHEA-COMP:14368"/>
        <dbReference type="ChEBI" id="CHEBI:15378"/>
        <dbReference type="ChEBI" id="CHEBI:57705"/>
        <dbReference type="ChEBI" id="CHEBI:58223"/>
        <dbReference type="ChEBI" id="CHEBI:59087"/>
        <dbReference type="ChEBI" id="CHEBI:60625"/>
        <dbReference type="EC" id="2.4.1.101"/>
    </reaction>
</comment>
<dbReference type="GeneTree" id="ENSGT00530000063632"/>
<dbReference type="PANTHER" id="PTHR10468">
    <property type="entry name" value="PROTEIN O-LINKED-MANNOSE BETA-1,2-N-ACETYLGLUCOSAMINYLTRANSFERASE 1/ALPHA-1,3-MANNOSYL-GLYCOPROTEIN 2-BETA-N-ACETYLGLUCOSAMINYLTRANSFERASE"/>
    <property type="match status" value="1"/>
</dbReference>
<dbReference type="AlphaFoldDB" id="A0A3Q2XXP5"/>
<evidence type="ECO:0000256" key="6">
    <source>
        <dbReference type="ARBA" id="ARBA00022676"/>
    </source>
</evidence>
<evidence type="ECO:0000256" key="14">
    <source>
        <dbReference type="ARBA" id="ARBA00023157"/>
    </source>
</evidence>
<dbReference type="InterPro" id="IPR052261">
    <property type="entry name" value="Glycosyltransferase_13"/>
</dbReference>
<evidence type="ECO:0000256" key="12">
    <source>
        <dbReference type="ARBA" id="ARBA00023034"/>
    </source>
</evidence>
<reference evidence="22" key="2">
    <citation type="submission" date="2025-09" db="UniProtKB">
        <authorList>
            <consortium name="Ensembl"/>
        </authorList>
    </citation>
    <scope>IDENTIFICATION</scope>
</reference>
<keyword evidence="9 21" id="KW-0479">Metal-binding</keyword>
<dbReference type="InterPro" id="IPR029044">
    <property type="entry name" value="Nucleotide-diphossugar_trans"/>
</dbReference>
<comment type="subcellular location">
    <subcellularLocation>
        <location evidence="2">Cytoplasm</location>
        <location evidence="2">Perinuclear region</location>
    </subcellularLocation>
    <subcellularLocation>
        <location evidence="1 21">Golgi apparatus membrane</location>
        <topology evidence="1 21">Single-pass type II membrane protein</topology>
    </subcellularLocation>
</comment>
<proteinExistence type="inferred from homology"/>
<dbReference type="GO" id="GO:0006487">
    <property type="term" value="P:protein N-linked glycosylation"/>
    <property type="evidence" value="ECO:0007669"/>
    <property type="project" value="TreeGrafter"/>
</dbReference>
<evidence type="ECO:0000256" key="15">
    <source>
        <dbReference type="ARBA" id="ARBA00023211"/>
    </source>
</evidence>
<dbReference type="EC" id="2.4.1.101" evidence="17 21"/>
<evidence type="ECO:0000313" key="23">
    <source>
        <dbReference type="Proteomes" id="UP000264820"/>
    </source>
</evidence>
<dbReference type="UniPathway" id="UPA00378"/>